<organism evidence="3 4">
    <name type="scientific">Streptomyces griseofuscus</name>
    <dbReference type="NCBI Taxonomy" id="146922"/>
    <lineage>
        <taxon>Bacteria</taxon>
        <taxon>Bacillati</taxon>
        <taxon>Actinomycetota</taxon>
        <taxon>Actinomycetes</taxon>
        <taxon>Kitasatosporales</taxon>
        <taxon>Streptomycetaceae</taxon>
        <taxon>Streptomyces</taxon>
    </lineage>
</organism>
<feature type="domain" description="UspA" evidence="2">
    <location>
        <begin position="11"/>
        <end position="151"/>
    </location>
</feature>
<evidence type="ECO:0000259" key="2">
    <source>
        <dbReference type="Pfam" id="PF00582"/>
    </source>
</evidence>
<sequence length="188" mass="19685">MSEYQESTAARVLVGVSGSPGSLAALGRAAVEARLRGAELWPVTAWEPPEGDLAARRFPASAALAPEWERLARERLLDALRAVFGDASTGLPGGALVARGAPGPALVRLAGRDTDLLVIGTGGRGLLRRALWPSVSRHCLAHATCPVLAIPPSPLHAALTHAHRRNALRLRLDSGDVEREFGIAPPGV</sequence>
<protein>
    <recommendedName>
        <fullName evidence="2">UspA domain-containing protein</fullName>
    </recommendedName>
</protein>
<dbReference type="Pfam" id="PF00582">
    <property type="entry name" value="Usp"/>
    <property type="match status" value="1"/>
</dbReference>
<keyword evidence="4" id="KW-1185">Reference proteome</keyword>
<dbReference type="EMBL" id="PDES01000017">
    <property type="protein sequence ID" value="RRQ79930.1"/>
    <property type="molecule type" value="Genomic_DNA"/>
</dbReference>
<dbReference type="InterPro" id="IPR006016">
    <property type="entry name" value="UspA"/>
</dbReference>
<evidence type="ECO:0000313" key="4">
    <source>
        <dbReference type="Proteomes" id="UP000276379"/>
    </source>
</evidence>
<evidence type="ECO:0000313" key="3">
    <source>
        <dbReference type="EMBL" id="RRQ79930.1"/>
    </source>
</evidence>
<dbReference type="RefSeq" id="WP_125207831.1">
    <property type="nucleotide sequence ID" value="NZ_PDER01000001.1"/>
</dbReference>
<name>A0A3R8QBE2_9ACTN</name>
<dbReference type="Gene3D" id="3.40.50.12370">
    <property type="match status" value="1"/>
</dbReference>
<evidence type="ECO:0000256" key="1">
    <source>
        <dbReference type="ARBA" id="ARBA00008791"/>
    </source>
</evidence>
<accession>A0A3R8QBE2</accession>
<dbReference type="InterPro" id="IPR006015">
    <property type="entry name" value="Universal_stress_UspA"/>
</dbReference>
<comment type="similarity">
    <text evidence="1">Belongs to the universal stress protein A family.</text>
</comment>
<comment type="caution">
    <text evidence="3">The sequence shown here is derived from an EMBL/GenBank/DDBJ whole genome shotgun (WGS) entry which is preliminary data.</text>
</comment>
<reference evidence="3 4" key="1">
    <citation type="submission" date="2017-10" db="EMBL/GenBank/DDBJ databases">
        <title>Draft genome of actinobacteria isolated from guarana (Paullinia cupana (Mart.) Ducke.</title>
        <authorList>
            <person name="Siqueira K.A."/>
            <person name="Liotti R.G."/>
            <person name="Mendes T.A."/>
            <person name="Soares M.A."/>
        </authorList>
    </citation>
    <scope>NUCLEOTIDE SEQUENCE [LARGE SCALE GENOMIC DNA]</scope>
    <source>
        <strain evidence="3 4">199</strain>
    </source>
</reference>
<dbReference type="Proteomes" id="UP000276379">
    <property type="component" value="Unassembled WGS sequence"/>
</dbReference>
<dbReference type="AlphaFoldDB" id="A0A3R8QBE2"/>
<dbReference type="CDD" id="cd00293">
    <property type="entry name" value="USP-like"/>
    <property type="match status" value="1"/>
</dbReference>
<proteinExistence type="inferred from homology"/>
<gene>
    <name evidence="3" type="ORF">CQW44_32825</name>
</gene>
<dbReference type="PRINTS" id="PR01438">
    <property type="entry name" value="UNVRSLSTRESS"/>
</dbReference>
<dbReference type="SUPFAM" id="SSF52402">
    <property type="entry name" value="Adenine nucleotide alpha hydrolases-like"/>
    <property type="match status" value="1"/>
</dbReference>